<keyword evidence="4" id="KW-1185">Reference proteome</keyword>
<dbReference type="Pfam" id="PF25598">
    <property type="entry name" value="ARM_PUB"/>
    <property type="match status" value="1"/>
</dbReference>
<dbReference type="InterPro" id="IPR000225">
    <property type="entry name" value="Armadillo"/>
</dbReference>
<reference evidence="3 4" key="1">
    <citation type="journal article" date="2011" name="Science">
        <title>The Selaginella genome identifies genetic changes associated with the evolution of vascular plants.</title>
        <authorList>
            <person name="Banks J.A."/>
            <person name="Nishiyama T."/>
            <person name="Hasebe M."/>
            <person name="Bowman J.L."/>
            <person name="Gribskov M."/>
            <person name="dePamphilis C."/>
            <person name="Albert V.A."/>
            <person name="Aono N."/>
            <person name="Aoyama T."/>
            <person name="Ambrose B.A."/>
            <person name="Ashton N.W."/>
            <person name="Axtell M.J."/>
            <person name="Barker E."/>
            <person name="Barker M.S."/>
            <person name="Bennetzen J.L."/>
            <person name="Bonawitz N.D."/>
            <person name="Chapple C."/>
            <person name="Cheng C."/>
            <person name="Correa L.G."/>
            <person name="Dacre M."/>
            <person name="DeBarry J."/>
            <person name="Dreyer I."/>
            <person name="Elias M."/>
            <person name="Engstrom E.M."/>
            <person name="Estelle M."/>
            <person name="Feng L."/>
            <person name="Finet C."/>
            <person name="Floyd S.K."/>
            <person name="Frommer W.B."/>
            <person name="Fujita T."/>
            <person name="Gramzow L."/>
            <person name="Gutensohn M."/>
            <person name="Harholt J."/>
            <person name="Hattori M."/>
            <person name="Heyl A."/>
            <person name="Hirai T."/>
            <person name="Hiwatashi Y."/>
            <person name="Ishikawa M."/>
            <person name="Iwata M."/>
            <person name="Karol K.G."/>
            <person name="Koehler B."/>
            <person name="Kolukisaoglu U."/>
            <person name="Kubo M."/>
            <person name="Kurata T."/>
            <person name="Lalonde S."/>
            <person name="Li K."/>
            <person name="Li Y."/>
            <person name="Litt A."/>
            <person name="Lyons E."/>
            <person name="Manning G."/>
            <person name="Maruyama T."/>
            <person name="Michael T.P."/>
            <person name="Mikami K."/>
            <person name="Miyazaki S."/>
            <person name="Morinaga S."/>
            <person name="Murata T."/>
            <person name="Mueller-Roeber B."/>
            <person name="Nelson D.R."/>
            <person name="Obara M."/>
            <person name="Oguri Y."/>
            <person name="Olmstead R.G."/>
            <person name="Onodera N."/>
            <person name="Petersen B.L."/>
            <person name="Pils B."/>
            <person name="Prigge M."/>
            <person name="Rensing S.A."/>
            <person name="Riano-Pachon D.M."/>
            <person name="Roberts A.W."/>
            <person name="Sato Y."/>
            <person name="Scheller H.V."/>
            <person name="Schulz B."/>
            <person name="Schulz C."/>
            <person name="Shakirov E.V."/>
            <person name="Shibagaki N."/>
            <person name="Shinohara N."/>
            <person name="Shippen D.E."/>
            <person name="Soerensen I."/>
            <person name="Sotooka R."/>
            <person name="Sugimoto N."/>
            <person name="Sugita M."/>
            <person name="Sumikawa N."/>
            <person name="Tanurdzic M."/>
            <person name="Theissen G."/>
            <person name="Ulvskov P."/>
            <person name="Wakazuki S."/>
            <person name="Weng J.K."/>
            <person name="Willats W.W."/>
            <person name="Wipf D."/>
            <person name="Wolf P.G."/>
            <person name="Yang L."/>
            <person name="Zimmer A.D."/>
            <person name="Zhu Q."/>
            <person name="Mitros T."/>
            <person name="Hellsten U."/>
            <person name="Loque D."/>
            <person name="Otillar R."/>
            <person name="Salamov A."/>
            <person name="Schmutz J."/>
            <person name="Shapiro H."/>
            <person name="Lindquist E."/>
            <person name="Lucas S."/>
            <person name="Rokhsar D."/>
            <person name="Grigoriev I.V."/>
        </authorList>
    </citation>
    <scope>NUCLEOTIDE SEQUENCE [LARGE SCALE GENOMIC DNA]</scope>
</reference>
<dbReference type="SMART" id="SM00185">
    <property type="entry name" value="ARM"/>
    <property type="match status" value="6"/>
</dbReference>
<dbReference type="InterPro" id="IPR011989">
    <property type="entry name" value="ARM-like"/>
</dbReference>
<dbReference type="Gene3D" id="1.25.10.10">
    <property type="entry name" value="Leucine-rich Repeat Variant"/>
    <property type="match status" value="2"/>
</dbReference>
<dbReference type="OrthoDB" id="7537227at2759"/>
<protein>
    <recommendedName>
        <fullName evidence="2">U-box domain-containing protein</fullName>
    </recommendedName>
</protein>
<proteinExistence type="predicted"/>
<dbReference type="Gramene" id="EFJ17202">
    <property type="protein sequence ID" value="EFJ17202"/>
    <property type="gene ID" value="SELMODRAFT_12546"/>
</dbReference>
<gene>
    <name evidence="3" type="ORF">SELMODRAFT_12546</name>
</gene>
<dbReference type="HOGENOM" id="CLU_006348_6_0_1"/>
<dbReference type="PANTHER" id="PTHR46700:SF1">
    <property type="entry name" value="ARM REPEAT SUPERFAMILY PROTEIN"/>
    <property type="match status" value="1"/>
</dbReference>
<evidence type="ECO:0000313" key="3">
    <source>
        <dbReference type="EMBL" id="EFJ17202.1"/>
    </source>
</evidence>
<dbReference type="PANTHER" id="PTHR46700">
    <property type="entry name" value="ARM REPEAT SUPERFAMILY PROTEIN"/>
    <property type="match status" value="1"/>
</dbReference>
<feature type="non-terminal residue" evidence="3">
    <location>
        <position position="1"/>
    </location>
</feature>
<dbReference type="InterPro" id="IPR016024">
    <property type="entry name" value="ARM-type_fold"/>
</dbReference>
<dbReference type="eggNOG" id="KOG0167">
    <property type="taxonomic scope" value="Eukaryota"/>
</dbReference>
<feature type="repeat" description="ARM" evidence="1">
    <location>
        <begin position="132"/>
        <end position="175"/>
    </location>
</feature>
<sequence length="287" mass="30193">DEVLGDLQPVIEELGSSNSASRRHAAERVRRLAKSSTRISMTLVKMGAITPLIAMLDASANDKGVQHTALLALLSLAIGTNVNKAAIVTAGAVPKMVKLSQESGGTVQEGLAAVFLSLSALDVNKPVIGHSGAVPALINILKQGASLKAKKDALKALCNLSIFHGNVKVIVDANIIQSLLDMIYHPELVETAVDLLGNLAATEVGRRAIVDKQDAVLILVDVLGWADAPQCQEKAVSVLMTMAYRSRALRQAISRCGAVSALLELSILGSSLAQKVAAWILDCLKQD</sequence>
<dbReference type="InterPro" id="IPR058678">
    <property type="entry name" value="ARM_PUB"/>
</dbReference>
<dbReference type="InParanoid" id="D8SEG3"/>
<dbReference type="EMBL" id="GL377615">
    <property type="protein sequence ID" value="EFJ17202.1"/>
    <property type="molecule type" value="Genomic_DNA"/>
</dbReference>
<name>D8SEG3_SELML</name>
<dbReference type="KEGG" id="smo:SELMODRAFT_12546"/>
<feature type="non-terminal residue" evidence="3">
    <location>
        <position position="287"/>
    </location>
</feature>
<organism evidence="4">
    <name type="scientific">Selaginella moellendorffii</name>
    <name type="common">Spikemoss</name>
    <dbReference type="NCBI Taxonomy" id="88036"/>
    <lineage>
        <taxon>Eukaryota</taxon>
        <taxon>Viridiplantae</taxon>
        <taxon>Streptophyta</taxon>
        <taxon>Embryophyta</taxon>
        <taxon>Tracheophyta</taxon>
        <taxon>Lycopodiopsida</taxon>
        <taxon>Selaginellales</taxon>
        <taxon>Selaginellaceae</taxon>
        <taxon>Selaginella</taxon>
    </lineage>
</organism>
<dbReference type="OMA" id="NDSIKCQ"/>
<feature type="repeat" description="ARM" evidence="1">
    <location>
        <begin position="47"/>
        <end position="91"/>
    </location>
</feature>
<accession>D8SEG3</accession>
<dbReference type="Proteomes" id="UP000001514">
    <property type="component" value="Unassembled WGS sequence"/>
</dbReference>
<feature type="domain" description="U-box" evidence="2">
    <location>
        <begin position="11"/>
        <end position="271"/>
    </location>
</feature>
<evidence type="ECO:0000256" key="1">
    <source>
        <dbReference type="PROSITE-ProRule" id="PRU00259"/>
    </source>
</evidence>
<feature type="repeat" description="ARM" evidence="1">
    <location>
        <begin position="174"/>
        <end position="210"/>
    </location>
</feature>
<evidence type="ECO:0000259" key="2">
    <source>
        <dbReference type="Pfam" id="PF25598"/>
    </source>
</evidence>
<evidence type="ECO:0000313" key="4">
    <source>
        <dbReference type="Proteomes" id="UP000001514"/>
    </source>
</evidence>
<dbReference type="PROSITE" id="PS50176">
    <property type="entry name" value="ARM_REPEAT"/>
    <property type="match status" value="3"/>
</dbReference>
<dbReference type="SUPFAM" id="SSF48371">
    <property type="entry name" value="ARM repeat"/>
    <property type="match status" value="1"/>
</dbReference>
<dbReference type="AlphaFoldDB" id="D8SEG3"/>